<evidence type="ECO:0000313" key="2">
    <source>
        <dbReference type="EMBL" id="KAF4140807.1"/>
    </source>
</evidence>
<sequence>MLALNSYGLVAVSRSGVASNNAADRVILPRLCGSGLPAVREIRSLTKLDILSRAPEHPLYRTTSGFDYGCYVDSKDLALSCPKHARPAGFTKEFIAGNYTDYSLLSLENTKRRAEKWQQKMDVRTSQMRVKYVELQQVLEQKKKLRRIEREKRRREMEILRLAVVHLQARMRGYLTRCSLAQEKLERETEAALCIQQASRAHARVRAAKQILKAKRRERLEFFAVKIQRICHNFILRRHATRQLQKLRVAKRQKAIALEHEVQRQRTGAANQIQRLARGHLARKDLQRRSSSASSVAFDKDDKESLLAITGRMRSRGARRVIAQMQQVRRKHTKATVRIASPPLK</sequence>
<dbReference type="Gene3D" id="1.20.5.190">
    <property type="match status" value="1"/>
</dbReference>
<reference evidence="1" key="1">
    <citation type="submission" date="2020-04" db="EMBL/GenBank/DDBJ databases">
        <title>Hybrid Assembly of Korean Phytophthora infestans isolates.</title>
        <authorList>
            <person name="Prokchorchik M."/>
            <person name="Lee Y."/>
            <person name="Seo J."/>
            <person name="Cho J.-H."/>
            <person name="Park Y.-E."/>
            <person name="Jang D.-C."/>
            <person name="Im J.-S."/>
            <person name="Choi J.-G."/>
            <person name="Park H.-J."/>
            <person name="Lee G.-B."/>
            <person name="Lee Y.-G."/>
            <person name="Hong S.-Y."/>
            <person name="Cho K."/>
            <person name="Sohn K.H."/>
        </authorList>
    </citation>
    <scope>NUCLEOTIDE SEQUENCE</scope>
    <source>
        <strain evidence="1">KR_1_A1</strain>
        <strain evidence="2">KR_2_A2</strain>
    </source>
</reference>
<keyword evidence="3" id="KW-1185">Reference proteome</keyword>
<dbReference type="OMA" id="PLAKHMD"/>
<evidence type="ECO:0000313" key="1">
    <source>
        <dbReference type="EMBL" id="KAF4035491.1"/>
    </source>
</evidence>
<protein>
    <submittedName>
        <fullName evidence="1 2">IQ calmodulin-binding motif-containing protein</fullName>
    </submittedName>
</protein>
<dbReference type="AlphaFoldDB" id="A0A833S7I3"/>
<organism evidence="1 3">
    <name type="scientific">Phytophthora infestans</name>
    <name type="common">Potato late blight agent</name>
    <name type="synonym">Botrytis infestans</name>
    <dbReference type="NCBI Taxonomy" id="4787"/>
    <lineage>
        <taxon>Eukaryota</taxon>
        <taxon>Sar</taxon>
        <taxon>Stramenopiles</taxon>
        <taxon>Oomycota</taxon>
        <taxon>Peronosporomycetes</taxon>
        <taxon>Peronosporales</taxon>
        <taxon>Peronosporaceae</taxon>
        <taxon>Phytophthora</taxon>
    </lineage>
</organism>
<dbReference type="Pfam" id="PF00612">
    <property type="entry name" value="IQ"/>
    <property type="match status" value="2"/>
</dbReference>
<gene>
    <name evidence="1" type="ORF">GN244_ATG12485</name>
    <name evidence="2" type="ORF">GN958_ATG10026</name>
</gene>
<evidence type="ECO:0000313" key="3">
    <source>
        <dbReference type="Proteomes" id="UP000602510"/>
    </source>
</evidence>
<accession>A0A833S7I3</accession>
<dbReference type="PROSITE" id="PS50096">
    <property type="entry name" value="IQ"/>
    <property type="match status" value="2"/>
</dbReference>
<dbReference type="EMBL" id="WSZM01000310">
    <property type="protein sequence ID" value="KAF4035491.1"/>
    <property type="molecule type" value="Genomic_DNA"/>
</dbReference>
<dbReference type="Proteomes" id="UP000602510">
    <property type="component" value="Unassembled WGS sequence"/>
</dbReference>
<dbReference type="EMBL" id="JAACNO010001409">
    <property type="protein sequence ID" value="KAF4140807.1"/>
    <property type="molecule type" value="Genomic_DNA"/>
</dbReference>
<dbReference type="Proteomes" id="UP000704712">
    <property type="component" value="Unassembled WGS sequence"/>
</dbReference>
<comment type="caution">
    <text evidence="1">The sequence shown here is derived from an EMBL/GenBank/DDBJ whole genome shotgun (WGS) entry which is preliminary data.</text>
</comment>
<proteinExistence type="predicted"/>
<dbReference type="InterPro" id="IPR000048">
    <property type="entry name" value="IQ_motif_EF-hand-BS"/>
</dbReference>
<name>A0A833S7I3_PHYIN</name>
<dbReference type="SMART" id="SM00015">
    <property type="entry name" value="IQ"/>
    <property type="match status" value="3"/>
</dbReference>